<evidence type="ECO:0000313" key="1">
    <source>
        <dbReference type="EMBL" id="KAH7934042.1"/>
    </source>
</evidence>
<keyword evidence="2" id="KW-1185">Reference proteome</keyword>
<name>A0ACB8C594_DERSI</name>
<accession>A0ACB8C594</accession>
<organism evidence="1 2">
    <name type="scientific">Dermacentor silvarum</name>
    <name type="common">Tick</name>
    <dbReference type="NCBI Taxonomy" id="543639"/>
    <lineage>
        <taxon>Eukaryota</taxon>
        <taxon>Metazoa</taxon>
        <taxon>Ecdysozoa</taxon>
        <taxon>Arthropoda</taxon>
        <taxon>Chelicerata</taxon>
        <taxon>Arachnida</taxon>
        <taxon>Acari</taxon>
        <taxon>Parasitiformes</taxon>
        <taxon>Ixodida</taxon>
        <taxon>Ixodoidea</taxon>
        <taxon>Ixodidae</taxon>
        <taxon>Rhipicephalinae</taxon>
        <taxon>Dermacentor</taxon>
    </lineage>
</organism>
<dbReference type="EMBL" id="CM023478">
    <property type="protein sequence ID" value="KAH7934042.1"/>
    <property type="molecule type" value="Genomic_DNA"/>
</dbReference>
<protein>
    <submittedName>
        <fullName evidence="1">Uncharacterized protein</fullName>
    </submittedName>
</protein>
<dbReference type="Proteomes" id="UP000821865">
    <property type="component" value="Chromosome 9"/>
</dbReference>
<sequence>MARNEAVQSPIELSPPVGSGAIPPTAAPRNKRRRTFGAVVGISCALSISVAVVALIWFSVRLVAKRRNDTGLWDTPFCCPREAAKLFAVIDHQAAPCEDFFAYVCRNANDQEFTLQNEAYDILWNIRAHIITGTSNYGVKAAAALQAFYTSCITEIWQPDLRLRDTLAAVLEIANTTKRMSHAQFLRFALEVQIRYHLIFYFTVHYAGGDIYFRRKLLRVAAYGYLCDDACYATVLSVVNAHFGANCTKEQITAWEQLFIDHKTSQVEIAWEEISVAFGGMEAEQFKAILIEFHIHADTTDMAIVSSKAELLADIARLWNVANQPISLCHAMIMVALSALEWVVIGVSKLNSPTLDSGELCLLHLRGNLQLWRTTYVAALTSPDKDRQLHVIFEATRRSFVGYEPLRQLVATGNDTATFQNLMHSMTLMLPGDLVLLEVDVPVLNNSGFVRNIFRMTSFEYDTAVEKQRRGLPMISDAFLELAAERMRFVNPRTLYVNALAYAWMSAGTANPLLADAPVIASRMATLMWTNLLNWSGWSARTKIVLQSFQ</sequence>
<gene>
    <name evidence="1" type="ORF">HPB49_020776</name>
</gene>
<reference evidence="1" key="1">
    <citation type="submission" date="2020-05" db="EMBL/GenBank/DDBJ databases">
        <title>Large-scale comparative analyses of tick genomes elucidate their genetic diversity and vector capacities.</title>
        <authorList>
            <person name="Jia N."/>
            <person name="Wang J."/>
            <person name="Shi W."/>
            <person name="Du L."/>
            <person name="Sun Y."/>
            <person name="Zhan W."/>
            <person name="Jiang J."/>
            <person name="Wang Q."/>
            <person name="Zhang B."/>
            <person name="Ji P."/>
            <person name="Sakyi L.B."/>
            <person name="Cui X."/>
            <person name="Yuan T."/>
            <person name="Jiang B."/>
            <person name="Yang W."/>
            <person name="Lam T.T.-Y."/>
            <person name="Chang Q."/>
            <person name="Ding S."/>
            <person name="Wang X."/>
            <person name="Zhu J."/>
            <person name="Ruan X."/>
            <person name="Zhao L."/>
            <person name="Wei J."/>
            <person name="Que T."/>
            <person name="Du C."/>
            <person name="Cheng J."/>
            <person name="Dai P."/>
            <person name="Han X."/>
            <person name="Huang E."/>
            <person name="Gao Y."/>
            <person name="Liu J."/>
            <person name="Shao H."/>
            <person name="Ye R."/>
            <person name="Li L."/>
            <person name="Wei W."/>
            <person name="Wang X."/>
            <person name="Wang C."/>
            <person name="Yang T."/>
            <person name="Huo Q."/>
            <person name="Li W."/>
            <person name="Guo W."/>
            <person name="Chen H."/>
            <person name="Zhou L."/>
            <person name="Ni X."/>
            <person name="Tian J."/>
            <person name="Zhou Y."/>
            <person name="Sheng Y."/>
            <person name="Liu T."/>
            <person name="Pan Y."/>
            <person name="Xia L."/>
            <person name="Li J."/>
            <person name="Zhao F."/>
            <person name="Cao W."/>
        </authorList>
    </citation>
    <scope>NUCLEOTIDE SEQUENCE</scope>
    <source>
        <strain evidence="1">Dsil-2018</strain>
    </source>
</reference>
<proteinExistence type="predicted"/>
<evidence type="ECO:0000313" key="2">
    <source>
        <dbReference type="Proteomes" id="UP000821865"/>
    </source>
</evidence>
<comment type="caution">
    <text evidence="1">The sequence shown here is derived from an EMBL/GenBank/DDBJ whole genome shotgun (WGS) entry which is preliminary data.</text>
</comment>